<evidence type="ECO:0000256" key="2">
    <source>
        <dbReference type="SAM" id="SignalP"/>
    </source>
</evidence>
<evidence type="ECO:0000313" key="4">
    <source>
        <dbReference type="Proteomes" id="UP001597307"/>
    </source>
</evidence>
<organism evidence="3 4">
    <name type="scientific">Arthrobacter flavus</name>
    <dbReference type="NCBI Taxonomy" id="95172"/>
    <lineage>
        <taxon>Bacteria</taxon>
        <taxon>Bacillati</taxon>
        <taxon>Actinomycetota</taxon>
        <taxon>Actinomycetes</taxon>
        <taxon>Micrococcales</taxon>
        <taxon>Micrococcaceae</taxon>
        <taxon>Arthrobacter</taxon>
    </lineage>
</organism>
<evidence type="ECO:0008006" key="5">
    <source>
        <dbReference type="Google" id="ProtNLM"/>
    </source>
</evidence>
<comment type="caution">
    <text evidence="3">The sequence shown here is derived from an EMBL/GenBank/DDBJ whole genome shotgun (WGS) entry which is preliminary data.</text>
</comment>
<keyword evidence="2" id="KW-0732">Signal</keyword>
<evidence type="ECO:0000256" key="1">
    <source>
        <dbReference type="SAM" id="MobiDB-lite"/>
    </source>
</evidence>
<dbReference type="EMBL" id="JBHUGA010000040">
    <property type="protein sequence ID" value="MFD1847059.1"/>
    <property type="molecule type" value="Genomic_DNA"/>
</dbReference>
<sequence length="211" mass="23077">MTDRRQAWPSHWRHGLLTIALVAVIASAGCAASAPSNPQESEATMTETLSPEDFTAVQTRLEELMPVLQTEAGAFVELQLNQLREDSCLRPEDEQPQTKTRWTGQLAGPPADPETANAALDAVKALLTAEGWDLDPDEALSDDQVGTVRELYFQKDGLNVTARHERAELVPDTVVLLAATDCVEHPADHQMLRSPLDPEYGNSSQYYPDGA</sequence>
<protein>
    <recommendedName>
        <fullName evidence="5">LppA-like lipoprotein</fullName>
    </recommendedName>
</protein>
<reference evidence="4" key="1">
    <citation type="journal article" date="2019" name="Int. J. Syst. Evol. Microbiol.">
        <title>The Global Catalogue of Microorganisms (GCM) 10K type strain sequencing project: providing services to taxonomists for standard genome sequencing and annotation.</title>
        <authorList>
            <consortium name="The Broad Institute Genomics Platform"/>
            <consortium name="The Broad Institute Genome Sequencing Center for Infectious Disease"/>
            <person name="Wu L."/>
            <person name="Ma J."/>
        </authorList>
    </citation>
    <scope>NUCLEOTIDE SEQUENCE [LARGE SCALE GENOMIC DNA]</scope>
    <source>
        <strain evidence="4">JCM 11496</strain>
    </source>
</reference>
<feature type="chain" id="PRO_5045339953" description="LppA-like lipoprotein" evidence="2">
    <location>
        <begin position="29"/>
        <end position="211"/>
    </location>
</feature>
<dbReference type="PROSITE" id="PS51257">
    <property type="entry name" value="PROKAR_LIPOPROTEIN"/>
    <property type="match status" value="1"/>
</dbReference>
<dbReference type="Proteomes" id="UP001597307">
    <property type="component" value="Unassembled WGS sequence"/>
</dbReference>
<accession>A0ABW4Q8K5</accession>
<evidence type="ECO:0000313" key="3">
    <source>
        <dbReference type="EMBL" id="MFD1847059.1"/>
    </source>
</evidence>
<feature type="region of interest" description="Disordered" evidence="1">
    <location>
        <begin position="88"/>
        <end position="112"/>
    </location>
</feature>
<name>A0ABW4Q8K5_9MICC</name>
<gene>
    <name evidence="3" type="ORF">ACFSFX_10675</name>
</gene>
<feature type="region of interest" description="Disordered" evidence="1">
    <location>
        <begin position="189"/>
        <end position="211"/>
    </location>
</feature>
<proteinExistence type="predicted"/>
<feature type="signal peptide" evidence="2">
    <location>
        <begin position="1"/>
        <end position="28"/>
    </location>
</feature>
<keyword evidence="4" id="KW-1185">Reference proteome</keyword>
<dbReference type="RefSeq" id="WP_343879063.1">
    <property type="nucleotide sequence ID" value="NZ_BAAAIJ010000032.1"/>
</dbReference>
<feature type="compositionally biased region" description="Polar residues" evidence="1">
    <location>
        <begin position="201"/>
        <end position="211"/>
    </location>
</feature>